<evidence type="ECO:0000313" key="10">
    <source>
        <dbReference type="EMBL" id="GAA5481602.1"/>
    </source>
</evidence>
<evidence type="ECO:0000256" key="5">
    <source>
        <dbReference type="ARBA" id="ARBA00023004"/>
    </source>
</evidence>
<feature type="binding site" evidence="8">
    <location>
        <begin position="16"/>
        <end position="18"/>
    </location>
    <ligand>
        <name>substrate</name>
    </ligand>
</feature>
<keyword evidence="4 8" id="KW-0460">Magnesium</keyword>
<keyword evidence="6 8" id="KW-0411">Iron-sulfur</keyword>
<dbReference type="Pfam" id="PF04055">
    <property type="entry name" value="Radical_SAM"/>
    <property type="match status" value="1"/>
</dbReference>
<evidence type="ECO:0000256" key="8">
    <source>
        <dbReference type="HAMAP-Rule" id="MF_00917"/>
    </source>
</evidence>
<evidence type="ECO:0000256" key="1">
    <source>
        <dbReference type="ARBA" id="ARBA00022485"/>
    </source>
</evidence>
<keyword evidence="7 8" id="KW-0456">Lyase</keyword>
<feature type="domain" description="Radical SAM core" evidence="9">
    <location>
        <begin position="22"/>
        <end position="241"/>
    </location>
</feature>
<dbReference type="PANTHER" id="PTHR42836:SF1">
    <property type="entry name" value="7-CARBOXY-7-DEAZAGUANINE SYNTHASE"/>
    <property type="match status" value="1"/>
</dbReference>
<feature type="binding site" evidence="8">
    <location>
        <position position="42"/>
    </location>
    <ligand>
        <name>[4Fe-4S] cluster</name>
        <dbReference type="ChEBI" id="CHEBI:49883"/>
        <note>4Fe-4S-S-AdoMet</note>
    </ligand>
</feature>
<evidence type="ECO:0000256" key="4">
    <source>
        <dbReference type="ARBA" id="ARBA00022842"/>
    </source>
</evidence>
<comment type="cofactor">
    <cofactor evidence="8">
        <name>S-adenosyl-L-methionine</name>
        <dbReference type="ChEBI" id="CHEBI:59789"/>
    </cofactor>
    <text evidence="8">Binds 1 S-adenosyl-L-methionine per subunit.</text>
</comment>
<comment type="catalytic activity">
    <reaction evidence="8">
        <text>6-carboxy-5,6,7,8-tetrahydropterin + H(+) = 7-carboxy-7-carbaguanine + NH4(+)</text>
        <dbReference type="Rhea" id="RHEA:27974"/>
        <dbReference type="ChEBI" id="CHEBI:15378"/>
        <dbReference type="ChEBI" id="CHEBI:28938"/>
        <dbReference type="ChEBI" id="CHEBI:61032"/>
        <dbReference type="ChEBI" id="CHEBI:61036"/>
        <dbReference type="EC" id="4.3.99.3"/>
    </reaction>
</comment>
<dbReference type="InterPro" id="IPR013785">
    <property type="entry name" value="Aldolase_TIM"/>
</dbReference>
<dbReference type="EC" id="4.3.99.3" evidence="8"/>
<comment type="caution">
    <text evidence="8">Lacks conserved residue(s) required for the propagation of feature annotation.</text>
</comment>
<feature type="binding site" evidence="8">
    <location>
        <position position="35"/>
    </location>
    <ligand>
        <name>[4Fe-4S] cluster</name>
        <dbReference type="ChEBI" id="CHEBI:49883"/>
        <note>4Fe-4S-S-AdoMet</note>
    </ligand>
</feature>
<feature type="binding site" evidence="8">
    <location>
        <position position="39"/>
    </location>
    <ligand>
        <name>[4Fe-4S] cluster</name>
        <dbReference type="ChEBI" id="CHEBI:49883"/>
        <note>4Fe-4S-S-AdoMet</note>
    </ligand>
</feature>
<keyword evidence="3 8" id="KW-0479">Metal-binding</keyword>
<feature type="binding site" evidence="8">
    <location>
        <position position="44"/>
    </location>
    <ligand>
        <name>Mg(2+)</name>
        <dbReference type="ChEBI" id="CHEBI:18420"/>
    </ligand>
</feature>
<dbReference type="RefSeq" id="WP_353565754.1">
    <property type="nucleotide sequence ID" value="NZ_BAABRI010000004.1"/>
</dbReference>
<dbReference type="Proteomes" id="UP001476282">
    <property type="component" value="Unassembled WGS sequence"/>
</dbReference>
<dbReference type="PANTHER" id="PTHR42836">
    <property type="entry name" value="7-CARBOXY-7-DEAZAGUANINE SYNTHASE"/>
    <property type="match status" value="1"/>
</dbReference>
<comment type="similarity">
    <text evidence="8">Belongs to the radical SAM superfamily. 7-carboxy-7-deazaguanine synthase family.</text>
</comment>
<keyword evidence="8" id="KW-0671">Queuosine biosynthesis</keyword>
<dbReference type="CDD" id="cd01335">
    <property type="entry name" value="Radical_SAM"/>
    <property type="match status" value="1"/>
</dbReference>
<evidence type="ECO:0000259" key="9">
    <source>
        <dbReference type="PROSITE" id="PS51918"/>
    </source>
</evidence>
<evidence type="ECO:0000256" key="3">
    <source>
        <dbReference type="ARBA" id="ARBA00022723"/>
    </source>
</evidence>
<dbReference type="PIRSF" id="PIRSF000370">
    <property type="entry name" value="QueE"/>
    <property type="match status" value="1"/>
</dbReference>
<protein>
    <recommendedName>
        <fullName evidence="8">7-carboxy-7-deazaguanine synthase</fullName>
        <shortName evidence="8">CDG synthase</shortName>
        <ecNumber evidence="8">4.3.99.3</ecNumber>
    </recommendedName>
    <alternativeName>
        <fullName evidence="8">Queuosine biosynthesis protein QueE</fullName>
    </alternativeName>
</protein>
<feature type="binding site" evidence="8">
    <location>
        <position position="31"/>
    </location>
    <ligand>
        <name>substrate</name>
    </ligand>
</feature>
<evidence type="ECO:0000256" key="6">
    <source>
        <dbReference type="ARBA" id="ARBA00023014"/>
    </source>
</evidence>
<comment type="cofactor">
    <cofactor evidence="8">
        <name>Mg(2+)</name>
        <dbReference type="ChEBI" id="CHEBI:18420"/>
    </cofactor>
</comment>
<name>A0ABP9UJN3_9BACT</name>
<accession>A0ABP9UJN3</accession>
<feature type="binding site" evidence="8">
    <location>
        <begin position="143"/>
        <end position="145"/>
    </location>
    <ligand>
        <name>S-adenosyl-L-methionine</name>
        <dbReference type="ChEBI" id="CHEBI:59789"/>
    </ligand>
</feature>
<dbReference type="SFLD" id="SFLDS00029">
    <property type="entry name" value="Radical_SAM"/>
    <property type="match status" value="1"/>
</dbReference>
<comment type="cofactor">
    <cofactor evidence="8">
        <name>[4Fe-4S] cluster</name>
        <dbReference type="ChEBI" id="CHEBI:49883"/>
    </cofactor>
    <text evidence="8">Binds 1 [4Fe-4S] cluster. The cluster is coordinated with 3 cysteines and an exchangeable S-adenosyl-L-methionine.</text>
</comment>
<sequence length="245" mass="27082">MKLARLDAGPEIFHTLQGEGVSVGRPAIFVRTSRCNLHCRWCDTDYTWNFKGTPWEHDRGTKHDKADVTFEIAPAELASRLAAMPCRHVVLTGGEPLLQQGELLEMIGLLRATDPGWSFEVETNGTRVPEPGFDAAIQQFNISPKLSHSGMDEALRIVPVALGHFAAHPRAWFKFVATGPGDLEEIGTLAEHYGIAPDRIVLMPEGRTAAELDRSAAKLAAAALERGWRFSDRLHVRLWGDQRGV</sequence>
<keyword evidence="11" id="KW-1185">Reference proteome</keyword>
<dbReference type="InterPro" id="IPR024924">
    <property type="entry name" value="7-CO-7-deazaguanine_synth-like"/>
</dbReference>
<dbReference type="InterPro" id="IPR058240">
    <property type="entry name" value="rSAM_sf"/>
</dbReference>
<comment type="function">
    <text evidence="8">Catalyzes the complex heterocyclic radical-mediated conversion of 6-carboxy-5,6,7,8-tetrahydropterin (CPH4) to 7-carboxy-7-deazaguanine (CDG), a step common to the biosynthetic pathways of all 7-deazapurine-containing compounds.</text>
</comment>
<keyword evidence="1 8" id="KW-0004">4Fe-4S</keyword>
<dbReference type="InterPro" id="IPR007197">
    <property type="entry name" value="rSAM"/>
</dbReference>
<comment type="caution">
    <text evidence="10">The sequence shown here is derived from an EMBL/GenBank/DDBJ whole genome shotgun (WGS) entry which is preliminary data.</text>
</comment>
<feature type="binding site" evidence="8">
    <location>
        <position position="92"/>
    </location>
    <ligand>
        <name>substrate</name>
    </ligand>
</feature>
<reference evidence="10 11" key="1">
    <citation type="submission" date="2024-02" db="EMBL/GenBank/DDBJ databases">
        <title>Haloferula sargassicola NBRC 104335.</title>
        <authorList>
            <person name="Ichikawa N."/>
            <person name="Katano-Makiyama Y."/>
            <person name="Hidaka K."/>
        </authorList>
    </citation>
    <scope>NUCLEOTIDE SEQUENCE [LARGE SCALE GENOMIC DNA]</scope>
    <source>
        <strain evidence="10 11">NBRC 104335</strain>
    </source>
</reference>
<comment type="subunit">
    <text evidence="8">Homodimer.</text>
</comment>
<feature type="binding site" evidence="8">
    <location>
        <position position="94"/>
    </location>
    <ligand>
        <name>S-adenosyl-L-methionine</name>
        <dbReference type="ChEBI" id="CHEBI:59789"/>
    </ligand>
</feature>
<dbReference type="SUPFAM" id="SSF102114">
    <property type="entry name" value="Radical SAM enzymes"/>
    <property type="match status" value="1"/>
</dbReference>
<dbReference type="EMBL" id="BAABRI010000004">
    <property type="protein sequence ID" value="GAA5481602.1"/>
    <property type="molecule type" value="Genomic_DNA"/>
</dbReference>
<gene>
    <name evidence="8 10" type="primary">queE</name>
    <name evidence="10" type="ORF">Hsar01_00813</name>
</gene>
<evidence type="ECO:0000256" key="7">
    <source>
        <dbReference type="ARBA" id="ARBA00023239"/>
    </source>
</evidence>
<keyword evidence="2 8" id="KW-0949">S-adenosyl-L-methionine</keyword>
<proteinExistence type="inferred from homology"/>
<organism evidence="10 11">
    <name type="scientific">Haloferula sargassicola</name>
    <dbReference type="NCBI Taxonomy" id="490096"/>
    <lineage>
        <taxon>Bacteria</taxon>
        <taxon>Pseudomonadati</taxon>
        <taxon>Verrucomicrobiota</taxon>
        <taxon>Verrucomicrobiia</taxon>
        <taxon>Verrucomicrobiales</taxon>
        <taxon>Verrucomicrobiaceae</taxon>
        <taxon>Haloferula</taxon>
    </lineage>
</organism>
<evidence type="ECO:0000313" key="11">
    <source>
        <dbReference type="Proteomes" id="UP001476282"/>
    </source>
</evidence>
<feature type="binding site" evidence="8">
    <location>
        <begin position="41"/>
        <end position="43"/>
    </location>
    <ligand>
        <name>S-adenosyl-L-methionine</name>
        <dbReference type="ChEBI" id="CHEBI:59789"/>
    </ligand>
</feature>
<keyword evidence="5 8" id="KW-0408">Iron</keyword>
<comment type="pathway">
    <text evidence="8">Purine metabolism; 7-cyano-7-deazaguanine biosynthesis.</text>
</comment>
<dbReference type="Gene3D" id="3.20.20.70">
    <property type="entry name" value="Aldolase class I"/>
    <property type="match status" value="1"/>
</dbReference>
<dbReference type="HAMAP" id="MF_00917">
    <property type="entry name" value="QueE"/>
    <property type="match status" value="1"/>
</dbReference>
<evidence type="ECO:0000256" key="2">
    <source>
        <dbReference type="ARBA" id="ARBA00022691"/>
    </source>
</evidence>
<dbReference type="PROSITE" id="PS51918">
    <property type="entry name" value="RADICAL_SAM"/>
    <property type="match status" value="1"/>
</dbReference>